<accession>A0AAJ5W307</accession>
<dbReference type="EMBL" id="CP119321">
    <property type="protein sequence ID" value="WEK13652.1"/>
    <property type="molecule type" value="Genomic_DNA"/>
</dbReference>
<organism evidence="8 9">
    <name type="scientific">Candidatus Microbacterium phytovorans</name>
    <dbReference type="NCBI Taxonomy" id="3121374"/>
    <lineage>
        <taxon>Bacteria</taxon>
        <taxon>Bacillati</taxon>
        <taxon>Actinomycetota</taxon>
        <taxon>Actinomycetes</taxon>
        <taxon>Micrococcales</taxon>
        <taxon>Microbacteriaceae</taxon>
        <taxon>Microbacterium</taxon>
    </lineage>
</organism>
<dbReference type="Gene3D" id="2.60.40.2700">
    <property type="match status" value="2"/>
</dbReference>
<feature type="chain" id="PRO_5042465349" description="alpha-amylase" evidence="7">
    <location>
        <begin position="33"/>
        <end position="696"/>
    </location>
</feature>
<dbReference type="Proteomes" id="UP001213972">
    <property type="component" value="Chromosome"/>
</dbReference>
<dbReference type="PANTHER" id="PTHR36108:SF13">
    <property type="entry name" value="COLOSSIN-B-RELATED"/>
    <property type="match status" value="1"/>
</dbReference>
<sequence length="696" mass="71948">MTTMRSRWRAATVTAAVTGILLAGLSGTAAQAADSGVITGVVVDTSGDPVADVSVEATRVGGSEEPAVLTNDDGRYTISGLAAGQYKVRFNADVIDGILTEWYDGARMPEDATPVTVTAGATATADASLYDGAKIEGRVIDGTTLATVEYVVVSAFVRTPWGESFVDETTTDSEGHYEFTGLWPGDYRLSYESYETPLPASSMYLDVWEGSHLVGVDAELGETGVVSGRVTNRDHQGIADATVYFYPSDADSTALFTRTDEDGAYAMTDLPDGEYVLYVDAPFDANLTDEWWDGAATRSDAVRVGIYGSAATNVNAVLDAASSITGTVTDAFGGVGDLSVYAYADCTSDVQFAVVRTANDGAYRLQGLLPGSYRLRFGDEATTAYAPRWLGGPSCDESTPVVVDRSEVTPNVDAIVGETLSGKVLGVGDAALRGVSVQVHPPTGDDPDTVPAPAATTTASSGAFSVRGLPRGTYTVAFGVTAHPGTYVPEWWKDAATAATATTITVVPGTAPASLTATLALTSVTLSTPKITGTARVGVKLTAPAAPSGTVYTYRWSANGAAISGATSRTFTPGASQRGKTLTVRVTASRTGYASTAKTSAPTAKVATGILTAPVPTISGTVKVGKKLTAKPGTWTSGTKLTYRWYANGTAISKATKSTYTITSSQKGKKITVKVTGSKSGYGTVAKTSKATARVG</sequence>
<comment type="catalytic activity">
    <reaction evidence="1">
        <text>Endohydrolysis of (1-&gt;4)-alpha-D-glucosidic linkages in polysaccharides containing three or more (1-&gt;4)-alpha-linked D-glucose units.</text>
        <dbReference type="EC" id="3.2.1.1"/>
    </reaction>
</comment>
<evidence type="ECO:0000256" key="4">
    <source>
        <dbReference type="ARBA" id="ARBA00022525"/>
    </source>
</evidence>
<gene>
    <name evidence="8" type="ORF">P0Y48_00125</name>
</gene>
<evidence type="ECO:0000313" key="8">
    <source>
        <dbReference type="EMBL" id="WEK13652.1"/>
    </source>
</evidence>
<dbReference type="SUPFAM" id="SSF49452">
    <property type="entry name" value="Starch-binding domain-like"/>
    <property type="match status" value="3"/>
</dbReference>
<dbReference type="AlphaFoldDB" id="A0AAJ5W307"/>
<dbReference type="InterPro" id="IPR013783">
    <property type="entry name" value="Ig-like_fold"/>
</dbReference>
<dbReference type="InterPro" id="IPR013784">
    <property type="entry name" value="Carb-bd-like_fold"/>
</dbReference>
<keyword evidence="8" id="KW-0378">Hydrolase</keyword>
<evidence type="ECO:0000256" key="5">
    <source>
        <dbReference type="ARBA" id="ARBA00022729"/>
    </source>
</evidence>
<keyword evidence="8" id="KW-0645">Protease</keyword>
<keyword evidence="8" id="KW-0121">Carboxypeptidase</keyword>
<feature type="signal peptide" evidence="7">
    <location>
        <begin position="1"/>
        <end position="32"/>
    </location>
</feature>
<evidence type="ECO:0000313" key="9">
    <source>
        <dbReference type="Proteomes" id="UP001213972"/>
    </source>
</evidence>
<dbReference type="GO" id="GO:0004556">
    <property type="term" value="F:alpha-amylase activity"/>
    <property type="evidence" value="ECO:0007669"/>
    <property type="project" value="UniProtKB-EC"/>
</dbReference>
<keyword evidence="5 7" id="KW-0732">Signal</keyword>
<protein>
    <recommendedName>
        <fullName evidence="3">alpha-amylase</fullName>
        <ecNumber evidence="3">3.2.1.1</ecNumber>
    </recommendedName>
    <alternativeName>
        <fullName evidence="6">1,4-alpha-D-glucan glucanohydrolase</fullName>
    </alternativeName>
</protein>
<dbReference type="SUPFAM" id="SSF117074">
    <property type="entry name" value="Hypothetical protein PA1324"/>
    <property type="match status" value="2"/>
</dbReference>
<dbReference type="Gene3D" id="2.60.40.1120">
    <property type="entry name" value="Carboxypeptidase-like, regulatory domain"/>
    <property type="match status" value="1"/>
</dbReference>
<evidence type="ECO:0000256" key="1">
    <source>
        <dbReference type="ARBA" id="ARBA00000548"/>
    </source>
</evidence>
<evidence type="ECO:0000256" key="3">
    <source>
        <dbReference type="ARBA" id="ARBA00012595"/>
    </source>
</evidence>
<dbReference type="PANTHER" id="PTHR36108">
    <property type="entry name" value="COLOSSIN-B-RELATED"/>
    <property type="match status" value="1"/>
</dbReference>
<evidence type="ECO:0000256" key="2">
    <source>
        <dbReference type="ARBA" id="ARBA00007257"/>
    </source>
</evidence>
<reference evidence="8" key="1">
    <citation type="submission" date="2023-03" db="EMBL/GenBank/DDBJ databases">
        <title>Andean soil-derived lignocellulolytic bacterial consortium as a source of novel taxa and putative plastic-active enzymes.</title>
        <authorList>
            <person name="Diaz-Garcia L."/>
            <person name="Chuvochina M."/>
            <person name="Feuerriegel G."/>
            <person name="Bunk B."/>
            <person name="Sproer C."/>
            <person name="Streit W.R."/>
            <person name="Rodriguez L.M."/>
            <person name="Overmann J."/>
            <person name="Jimenez D.J."/>
        </authorList>
    </citation>
    <scope>NUCLEOTIDE SEQUENCE</scope>
    <source>
        <strain evidence="8">MAG 4610</strain>
    </source>
</reference>
<dbReference type="Pfam" id="PF13620">
    <property type="entry name" value="CarboxypepD_reg"/>
    <property type="match status" value="3"/>
</dbReference>
<dbReference type="EC" id="3.2.1.1" evidence="3"/>
<evidence type="ECO:0000256" key="7">
    <source>
        <dbReference type="SAM" id="SignalP"/>
    </source>
</evidence>
<dbReference type="Gene3D" id="2.60.40.10">
    <property type="entry name" value="Immunoglobulins"/>
    <property type="match status" value="3"/>
</dbReference>
<dbReference type="GO" id="GO:0004180">
    <property type="term" value="F:carboxypeptidase activity"/>
    <property type="evidence" value="ECO:0007669"/>
    <property type="project" value="UniProtKB-KW"/>
</dbReference>
<proteinExistence type="inferred from homology"/>
<dbReference type="GO" id="GO:0005975">
    <property type="term" value="P:carbohydrate metabolic process"/>
    <property type="evidence" value="ECO:0007669"/>
    <property type="project" value="UniProtKB-ARBA"/>
</dbReference>
<keyword evidence="4" id="KW-0964">Secreted</keyword>
<dbReference type="GO" id="GO:0030246">
    <property type="term" value="F:carbohydrate binding"/>
    <property type="evidence" value="ECO:0007669"/>
    <property type="project" value="InterPro"/>
</dbReference>
<evidence type="ECO:0000256" key="6">
    <source>
        <dbReference type="ARBA" id="ARBA00030238"/>
    </source>
</evidence>
<comment type="similarity">
    <text evidence="2">Belongs to the serine-aspartate repeat-containing protein (SDr) family.</text>
</comment>
<name>A0AAJ5W307_9MICO</name>